<dbReference type="PIRSF" id="PIRSF005925">
    <property type="entry name" value="Dos"/>
    <property type="match status" value="1"/>
</dbReference>
<dbReference type="EMBL" id="WIXJ01000001">
    <property type="protein sequence ID" value="MQY50246.1"/>
    <property type="molecule type" value="Genomic_DNA"/>
</dbReference>
<sequence length="989" mass="111012">MIPPEPATQPHSPPRADPGPGGVGTAHESASRRAIDDVQRELLLCRQELDAHKEMLRELRAELDAAGIRYRDLYEQAPVGYVSISQNGRIAALNRACERVLGCAREEVLQRAFSSLLAPEARPQWQDLLARTLSRDEHQNDEFLLRQRRDGAPVHVRLDCVRGVHNGEQVAVCLAVTDISQRKQAEQALLLSENFARAIANHIPGMLGYWTRELRCTFANEGYLAWFGRTIEQMQGIRMQELLGAELFAKNEPYIRAVLRGKDQQFERTLIKANGELSYTWAQYIAHKVEGEVLGFFVLVTDITAVKLHQEQLRLSDAALKAVSQGVVITSHDQRILTANEAFLEITGYARDEVIGRNCRFLQGPLTDPRSIDAIRAALDRGEEFSGEILNYRQDGSVFWNDLSISPVLDEQGRLNHFIGITRDVTGRKCAENELRIASVAFASQSGMIITDPQGIILRVNPAFSRLTGYAPEEAIGQTPAMLNSGRQDRQFYERMWQLLHEKGYWQGEIWNRRKNGQIYAELLTVTAVVTPDGTITHFVGNFSDITEDREAAAEIHRLAYYDALTHLPNRRLLQDRLAQAVAATVRSGHYGAIFFIDLDNFKALNDTRGHDVGDLLLIEVAQRLRRVVRESDTVARQGGDEFVVLLEDLGEELAGATHQAKVLGEKLREVIDTPFLLKNEEYHCGGSIGVALFHERDTAENLFKHADLALYHAKNSGRNTLRFFDPAMQAALDRRATLESELRQALKGRQFRLHYQPQVDIERRLIGVEALLRWQHPQRGMVSPNDFIPLAEETGLILPIGLWVLETACELLKHWQGNARTRGVQVAVNVSARQFRQLDFAAQVQRVLETSGANPALLKLELTESLVLEDVENTIAKMHAIKALGVQFSMDDFGTGYSSLSYLARLPLDQLKIDQSFVRNLPGRKNDETITRTIITMGQGLAMEVIAEGVETEAQCVFLEELGCRVYQGYLFSRPLPAEALDAFIAGS</sequence>
<dbReference type="Pfam" id="PF00563">
    <property type="entry name" value="EAL"/>
    <property type="match status" value="1"/>
</dbReference>
<comment type="caution">
    <text evidence="8">The sequence shown here is derived from an EMBL/GenBank/DDBJ whole genome shotgun (WGS) entry which is preliminary data.</text>
</comment>
<dbReference type="InterPro" id="IPR035965">
    <property type="entry name" value="PAS-like_dom_sf"/>
</dbReference>
<dbReference type="GO" id="GO:0071732">
    <property type="term" value="P:cellular response to nitric oxide"/>
    <property type="evidence" value="ECO:0007669"/>
    <property type="project" value="UniProtKB-ARBA"/>
</dbReference>
<dbReference type="SMART" id="SM00052">
    <property type="entry name" value="EAL"/>
    <property type="match status" value="1"/>
</dbReference>
<evidence type="ECO:0000313" key="9">
    <source>
        <dbReference type="Proteomes" id="UP000480275"/>
    </source>
</evidence>
<keyword evidence="2" id="KW-0175">Coiled coil</keyword>
<dbReference type="SUPFAM" id="SSF55073">
    <property type="entry name" value="Nucleotide cyclase"/>
    <property type="match status" value="1"/>
</dbReference>
<feature type="domain" description="PAS" evidence="4">
    <location>
        <begin position="319"/>
        <end position="386"/>
    </location>
</feature>
<feature type="coiled-coil region" evidence="2">
    <location>
        <begin position="35"/>
        <end position="76"/>
    </location>
</feature>
<dbReference type="SUPFAM" id="SSF55785">
    <property type="entry name" value="PYP-like sensor domain (PAS domain)"/>
    <property type="match status" value="4"/>
</dbReference>
<dbReference type="InterPro" id="IPR029787">
    <property type="entry name" value="Nucleotide_cyclase"/>
</dbReference>
<dbReference type="SMART" id="SM00086">
    <property type="entry name" value="PAC"/>
    <property type="match status" value="4"/>
</dbReference>
<evidence type="ECO:0000259" key="7">
    <source>
        <dbReference type="PROSITE" id="PS50887"/>
    </source>
</evidence>
<dbReference type="AlphaFoldDB" id="A0A6L5JSX5"/>
<dbReference type="InterPro" id="IPR035919">
    <property type="entry name" value="EAL_sf"/>
</dbReference>
<dbReference type="Pfam" id="PF00990">
    <property type="entry name" value="GGDEF"/>
    <property type="match status" value="1"/>
</dbReference>
<dbReference type="InterPro" id="IPR000014">
    <property type="entry name" value="PAS"/>
</dbReference>
<dbReference type="PROSITE" id="PS50887">
    <property type="entry name" value="GGDEF"/>
    <property type="match status" value="1"/>
</dbReference>
<dbReference type="CDD" id="cd01948">
    <property type="entry name" value="EAL"/>
    <property type="match status" value="1"/>
</dbReference>
<feature type="domain" description="PAC" evidence="5">
    <location>
        <begin position="506"/>
        <end position="558"/>
    </location>
</feature>
<dbReference type="CDD" id="cd00130">
    <property type="entry name" value="PAS"/>
    <property type="match status" value="4"/>
</dbReference>
<feature type="region of interest" description="Disordered" evidence="3">
    <location>
        <begin position="1"/>
        <end position="31"/>
    </location>
</feature>
<feature type="domain" description="PAC" evidence="5">
    <location>
        <begin position="139"/>
        <end position="191"/>
    </location>
</feature>
<dbReference type="Gene3D" id="3.30.450.20">
    <property type="entry name" value="PAS domain"/>
    <property type="match status" value="4"/>
</dbReference>
<feature type="domain" description="GGDEF" evidence="7">
    <location>
        <begin position="590"/>
        <end position="727"/>
    </location>
</feature>
<feature type="domain" description="PAC" evidence="5">
    <location>
        <begin position="383"/>
        <end position="437"/>
    </location>
</feature>
<evidence type="ECO:0000313" key="8">
    <source>
        <dbReference type="EMBL" id="MQY50246.1"/>
    </source>
</evidence>
<dbReference type="CDD" id="cd01949">
    <property type="entry name" value="GGDEF"/>
    <property type="match status" value="1"/>
</dbReference>
<evidence type="ECO:0000259" key="5">
    <source>
        <dbReference type="PROSITE" id="PS50113"/>
    </source>
</evidence>
<dbReference type="FunFam" id="3.20.20.450:FF:000001">
    <property type="entry name" value="Cyclic di-GMP phosphodiesterase yahA"/>
    <property type="match status" value="1"/>
</dbReference>
<evidence type="ECO:0000259" key="4">
    <source>
        <dbReference type="PROSITE" id="PS50112"/>
    </source>
</evidence>
<feature type="domain" description="EAL" evidence="6">
    <location>
        <begin position="736"/>
        <end position="989"/>
    </location>
</feature>
<dbReference type="Proteomes" id="UP000480275">
    <property type="component" value="Unassembled WGS sequence"/>
</dbReference>
<feature type="domain" description="PAS" evidence="4">
    <location>
        <begin position="66"/>
        <end position="136"/>
    </location>
</feature>
<dbReference type="InterPro" id="IPR000160">
    <property type="entry name" value="GGDEF_dom"/>
</dbReference>
<dbReference type="NCBIfam" id="TIGR00254">
    <property type="entry name" value="GGDEF"/>
    <property type="match status" value="1"/>
</dbReference>
<accession>A0A6L5JSX5</accession>
<organism evidence="8 9">
    <name type="scientific">Rhodocyclus tenuis</name>
    <name type="common">Rhodospirillum tenue</name>
    <dbReference type="NCBI Taxonomy" id="1066"/>
    <lineage>
        <taxon>Bacteria</taxon>
        <taxon>Pseudomonadati</taxon>
        <taxon>Pseudomonadota</taxon>
        <taxon>Betaproteobacteria</taxon>
        <taxon>Rhodocyclales</taxon>
        <taxon>Rhodocyclaceae</taxon>
        <taxon>Rhodocyclus</taxon>
    </lineage>
</organism>
<dbReference type="Gene3D" id="3.20.20.450">
    <property type="entry name" value="EAL domain"/>
    <property type="match status" value="1"/>
</dbReference>
<dbReference type="Gene3D" id="3.30.70.270">
    <property type="match status" value="1"/>
</dbReference>
<reference evidence="8 9" key="1">
    <citation type="submission" date="2019-10" db="EMBL/GenBank/DDBJ databases">
        <title>Whole-genome sequence of the purple nonsulfur photosynthetic bacterium Rhodocyclus tenuis.</title>
        <authorList>
            <person name="Kyndt J.A."/>
            <person name="Meyer T.E."/>
        </authorList>
    </citation>
    <scope>NUCLEOTIDE SEQUENCE [LARGE SCALE GENOMIC DNA]</scope>
    <source>
        <strain evidence="8 9">DSM 110</strain>
    </source>
</reference>
<dbReference type="SMART" id="SM00267">
    <property type="entry name" value="GGDEF"/>
    <property type="match status" value="1"/>
</dbReference>
<dbReference type="PROSITE" id="PS50112">
    <property type="entry name" value="PAS"/>
    <property type="match status" value="3"/>
</dbReference>
<comment type="catalytic activity">
    <reaction evidence="1">
        <text>3',3'-c-di-GMP + H2O = 5'-phosphoguanylyl(3'-&gt;5')guanosine + H(+)</text>
        <dbReference type="Rhea" id="RHEA:24902"/>
        <dbReference type="ChEBI" id="CHEBI:15377"/>
        <dbReference type="ChEBI" id="CHEBI:15378"/>
        <dbReference type="ChEBI" id="CHEBI:58754"/>
        <dbReference type="ChEBI" id="CHEBI:58805"/>
        <dbReference type="EC" id="3.1.4.52"/>
    </reaction>
    <physiologicalReaction direction="left-to-right" evidence="1">
        <dbReference type="Rhea" id="RHEA:24903"/>
    </physiologicalReaction>
</comment>
<dbReference type="InterPro" id="IPR013767">
    <property type="entry name" value="PAS_fold"/>
</dbReference>
<dbReference type="NCBIfam" id="TIGR00229">
    <property type="entry name" value="sensory_box"/>
    <property type="match status" value="4"/>
</dbReference>
<feature type="domain" description="PAS" evidence="4">
    <location>
        <begin position="433"/>
        <end position="479"/>
    </location>
</feature>
<proteinExistence type="predicted"/>
<dbReference type="InterPro" id="IPR001610">
    <property type="entry name" value="PAC"/>
</dbReference>
<dbReference type="GO" id="GO:0006355">
    <property type="term" value="P:regulation of DNA-templated transcription"/>
    <property type="evidence" value="ECO:0007669"/>
    <property type="project" value="InterPro"/>
</dbReference>
<dbReference type="FunFam" id="3.30.70.270:FF:000001">
    <property type="entry name" value="Diguanylate cyclase domain protein"/>
    <property type="match status" value="1"/>
</dbReference>
<dbReference type="GO" id="GO:0071111">
    <property type="term" value="F:cyclic-guanylate-specific phosphodiesterase activity"/>
    <property type="evidence" value="ECO:0007669"/>
    <property type="project" value="UniProtKB-EC"/>
</dbReference>
<dbReference type="Pfam" id="PF13426">
    <property type="entry name" value="PAS_9"/>
    <property type="match status" value="1"/>
</dbReference>
<dbReference type="InterPro" id="IPR012226">
    <property type="entry name" value="Diguanyl_cyclase/Pdiesterase"/>
</dbReference>
<name>A0A6L5JSX5_RHOTE</name>
<dbReference type="Pfam" id="PF00989">
    <property type="entry name" value="PAS"/>
    <property type="match status" value="1"/>
</dbReference>
<dbReference type="InterPro" id="IPR000700">
    <property type="entry name" value="PAS-assoc_C"/>
</dbReference>
<dbReference type="PROSITE" id="PS50883">
    <property type="entry name" value="EAL"/>
    <property type="match status" value="1"/>
</dbReference>
<dbReference type="PANTHER" id="PTHR44757:SF2">
    <property type="entry name" value="BIOFILM ARCHITECTURE MAINTENANCE PROTEIN MBAA"/>
    <property type="match status" value="1"/>
</dbReference>
<dbReference type="InterPro" id="IPR013656">
    <property type="entry name" value="PAS_4"/>
</dbReference>
<dbReference type="InterPro" id="IPR001633">
    <property type="entry name" value="EAL_dom"/>
</dbReference>
<dbReference type="SUPFAM" id="SSF141868">
    <property type="entry name" value="EAL domain-like"/>
    <property type="match status" value="1"/>
</dbReference>
<dbReference type="InterPro" id="IPR043128">
    <property type="entry name" value="Rev_trsase/Diguanyl_cyclase"/>
</dbReference>
<protein>
    <submittedName>
        <fullName evidence="8">EAL domain-containing protein</fullName>
    </submittedName>
</protein>
<dbReference type="PANTHER" id="PTHR44757">
    <property type="entry name" value="DIGUANYLATE CYCLASE DGCP"/>
    <property type="match status" value="1"/>
</dbReference>
<dbReference type="InterPro" id="IPR052155">
    <property type="entry name" value="Biofilm_reg_signaling"/>
</dbReference>
<gene>
    <name evidence="8" type="ORF">GHK24_00410</name>
</gene>
<evidence type="ECO:0000256" key="1">
    <source>
        <dbReference type="ARBA" id="ARBA00051114"/>
    </source>
</evidence>
<dbReference type="Pfam" id="PF08448">
    <property type="entry name" value="PAS_4"/>
    <property type="match status" value="2"/>
</dbReference>
<evidence type="ECO:0000259" key="6">
    <source>
        <dbReference type="PROSITE" id="PS50883"/>
    </source>
</evidence>
<feature type="compositionally biased region" description="Pro residues" evidence="3">
    <location>
        <begin position="1"/>
        <end position="17"/>
    </location>
</feature>
<evidence type="ECO:0000256" key="3">
    <source>
        <dbReference type="SAM" id="MobiDB-lite"/>
    </source>
</evidence>
<dbReference type="SMART" id="SM00091">
    <property type="entry name" value="PAS"/>
    <property type="match status" value="5"/>
</dbReference>
<dbReference type="OrthoDB" id="9813903at2"/>
<dbReference type="PROSITE" id="PS50113">
    <property type="entry name" value="PAC"/>
    <property type="match status" value="3"/>
</dbReference>
<evidence type="ECO:0000256" key="2">
    <source>
        <dbReference type="SAM" id="Coils"/>
    </source>
</evidence>